<dbReference type="RefSeq" id="XP_033602573.1">
    <property type="nucleotide sequence ID" value="XM_033748026.1"/>
</dbReference>
<feature type="compositionally biased region" description="Polar residues" evidence="1">
    <location>
        <begin position="19"/>
        <end position="29"/>
    </location>
</feature>
<feature type="compositionally biased region" description="Basic and acidic residues" evidence="1">
    <location>
        <begin position="7"/>
        <end position="18"/>
    </location>
</feature>
<evidence type="ECO:0000313" key="3">
    <source>
        <dbReference type="Proteomes" id="UP000799437"/>
    </source>
</evidence>
<protein>
    <submittedName>
        <fullName evidence="2">Uncharacterized protein</fullName>
    </submittedName>
</protein>
<organism evidence="2 3">
    <name type="scientific">Pseudovirgaria hyperparasitica</name>
    <dbReference type="NCBI Taxonomy" id="470096"/>
    <lineage>
        <taxon>Eukaryota</taxon>
        <taxon>Fungi</taxon>
        <taxon>Dikarya</taxon>
        <taxon>Ascomycota</taxon>
        <taxon>Pezizomycotina</taxon>
        <taxon>Dothideomycetes</taxon>
        <taxon>Dothideomycetes incertae sedis</taxon>
        <taxon>Acrospermales</taxon>
        <taxon>Acrospermaceae</taxon>
        <taxon>Pseudovirgaria</taxon>
    </lineage>
</organism>
<dbReference type="GeneID" id="54489080"/>
<evidence type="ECO:0000256" key="1">
    <source>
        <dbReference type="SAM" id="MobiDB-lite"/>
    </source>
</evidence>
<accession>A0A6A6WBA4</accession>
<name>A0A6A6WBA4_9PEZI</name>
<dbReference type="EMBL" id="ML996568">
    <property type="protein sequence ID" value="KAF2760122.1"/>
    <property type="molecule type" value="Genomic_DNA"/>
</dbReference>
<evidence type="ECO:0000313" key="2">
    <source>
        <dbReference type="EMBL" id="KAF2760122.1"/>
    </source>
</evidence>
<feature type="region of interest" description="Disordered" evidence="1">
    <location>
        <begin position="1"/>
        <end position="29"/>
    </location>
</feature>
<dbReference type="Proteomes" id="UP000799437">
    <property type="component" value="Unassembled WGS sequence"/>
</dbReference>
<proteinExistence type="predicted"/>
<gene>
    <name evidence="2" type="ORF">EJ05DRAFT_508695</name>
</gene>
<dbReference type="AlphaFoldDB" id="A0A6A6WBA4"/>
<keyword evidence="3" id="KW-1185">Reference proteome</keyword>
<sequence length="283" mass="32472">MSSSEARGSEMEDSRLLKDTNQWQPDGQGTNMINLRKYIERIDEQGSVYEAAFLFRVYKWARGCKGDDEKAGSLYSHIWDTEDEARAANLTSIAQVEGSYLLGKGEAGVRVDGPHTSKIVQSLAREFVERNFGQGFDMGLAVPEMSADDQAWQSKLETLRGKISDHCRRELNSSKPDERQRSSALKRHMFFWTLFERWAAPERPWLELDKACGVYSDLDDRDDEQRAEDREEADELQGVAQLSLKSVTSVGCEYRAKARRRARWYLEDEFLEDGDNEARIGYE</sequence>
<reference evidence="2" key="1">
    <citation type="journal article" date="2020" name="Stud. Mycol.">
        <title>101 Dothideomycetes genomes: a test case for predicting lifestyles and emergence of pathogens.</title>
        <authorList>
            <person name="Haridas S."/>
            <person name="Albert R."/>
            <person name="Binder M."/>
            <person name="Bloem J."/>
            <person name="Labutti K."/>
            <person name="Salamov A."/>
            <person name="Andreopoulos B."/>
            <person name="Baker S."/>
            <person name="Barry K."/>
            <person name="Bills G."/>
            <person name="Bluhm B."/>
            <person name="Cannon C."/>
            <person name="Castanera R."/>
            <person name="Culley D."/>
            <person name="Daum C."/>
            <person name="Ezra D."/>
            <person name="Gonzalez J."/>
            <person name="Henrissat B."/>
            <person name="Kuo A."/>
            <person name="Liang C."/>
            <person name="Lipzen A."/>
            <person name="Lutzoni F."/>
            <person name="Magnuson J."/>
            <person name="Mondo S."/>
            <person name="Nolan M."/>
            <person name="Ohm R."/>
            <person name="Pangilinan J."/>
            <person name="Park H.-J."/>
            <person name="Ramirez L."/>
            <person name="Alfaro M."/>
            <person name="Sun H."/>
            <person name="Tritt A."/>
            <person name="Yoshinaga Y."/>
            <person name="Zwiers L.-H."/>
            <person name="Turgeon B."/>
            <person name="Goodwin S."/>
            <person name="Spatafora J."/>
            <person name="Crous P."/>
            <person name="Grigoriev I."/>
        </authorList>
    </citation>
    <scope>NUCLEOTIDE SEQUENCE</scope>
    <source>
        <strain evidence="2">CBS 121739</strain>
    </source>
</reference>